<sequence length="165" mass="19111">MISLLLAMDRNQGIGYQNDLPWYIPEDLKYFKKVTMGHTIVMGRKTFESIGRALPGRKNVVLTRDESFVAPEGVKVIHSLDQLIDLHHAAPNEELFVIGGAEIFRQVLPDTHKLYITFIDAEYKSDTFFPTINWDEWKMIESFDGEQTKEVGVHYEFRVYEKKVG</sequence>
<keyword evidence="5 7" id="KW-0521">NADP</keyword>
<keyword evidence="11" id="KW-1185">Reference proteome</keyword>
<dbReference type="InterPro" id="IPR024072">
    <property type="entry name" value="DHFR-like_dom_sf"/>
</dbReference>
<dbReference type="Gene3D" id="3.40.430.10">
    <property type="entry name" value="Dihydrofolate Reductase, subunit A"/>
    <property type="match status" value="1"/>
</dbReference>
<evidence type="ECO:0000256" key="1">
    <source>
        <dbReference type="ARBA" id="ARBA00004903"/>
    </source>
</evidence>
<dbReference type="PANTHER" id="PTHR48069:SF3">
    <property type="entry name" value="DIHYDROFOLATE REDUCTASE"/>
    <property type="match status" value="1"/>
</dbReference>
<comment type="similarity">
    <text evidence="2 7 8">Belongs to the dihydrofolate reductase family.</text>
</comment>
<evidence type="ECO:0000256" key="7">
    <source>
        <dbReference type="PIRNR" id="PIRNR000194"/>
    </source>
</evidence>
<dbReference type="EMBL" id="BAAADJ010000064">
    <property type="protein sequence ID" value="GAA0348416.1"/>
    <property type="molecule type" value="Genomic_DNA"/>
</dbReference>
<dbReference type="InterPro" id="IPR012259">
    <property type="entry name" value="DHFR"/>
</dbReference>
<gene>
    <name evidence="10" type="primary">dfrA</name>
    <name evidence="10" type="ORF">GCM10008967_43420</name>
</gene>
<evidence type="ECO:0000313" key="11">
    <source>
        <dbReference type="Proteomes" id="UP001500782"/>
    </source>
</evidence>
<reference evidence="10 11" key="1">
    <citation type="journal article" date="2019" name="Int. J. Syst. Evol. Microbiol.">
        <title>The Global Catalogue of Microorganisms (GCM) 10K type strain sequencing project: providing services to taxonomists for standard genome sequencing and annotation.</title>
        <authorList>
            <consortium name="The Broad Institute Genomics Platform"/>
            <consortium name="The Broad Institute Genome Sequencing Center for Infectious Disease"/>
            <person name="Wu L."/>
            <person name="Ma J."/>
        </authorList>
    </citation>
    <scope>NUCLEOTIDE SEQUENCE [LARGE SCALE GENOMIC DNA]</scope>
    <source>
        <strain evidence="10 11">JCM 9731</strain>
    </source>
</reference>
<dbReference type="Pfam" id="PF00186">
    <property type="entry name" value="DHFR_1"/>
    <property type="match status" value="1"/>
</dbReference>
<dbReference type="InterPro" id="IPR001796">
    <property type="entry name" value="DHFR_dom"/>
</dbReference>
<evidence type="ECO:0000256" key="2">
    <source>
        <dbReference type="ARBA" id="ARBA00009539"/>
    </source>
</evidence>
<comment type="function">
    <text evidence="7">Key enzyme in folate metabolism. Catalyzes an essential reaction for de novo glycine and purine synthesis, and for DNA precursor synthesis.</text>
</comment>
<dbReference type="InterPro" id="IPR017925">
    <property type="entry name" value="DHFR_CS"/>
</dbReference>
<dbReference type="PROSITE" id="PS00075">
    <property type="entry name" value="DHFR_1"/>
    <property type="match status" value="1"/>
</dbReference>
<dbReference type="Proteomes" id="UP001500782">
    <property type="component" value="Unassembled WGS sequence"/>
</dbReference>
<dbReference type="RefSeq" id="WP_343804217.1">
    <property type="nucleotide sequence ID" value="NZ_BAAADJ010000064.1"/>
</dbReference>
<proteinExistence type="inferred from homology"/>
<name>A0ABN0WWA0_9BACI</name>
<keyword evidence="6 7" id="KW-0560">Oxidoreductase</keyword>
<comment type="catalytic activity">
    <reaction evidence="7">
        <text>(6S)-5,6,7,8-tetrahydrofolate + NADP(+) = 7,8-dihydrofolate + NADPH + H(+)</text>
        <dbReference type="Rhea" id="RHEA:15009"/>
        <dbReference type="ChEBI" id="CHEBI:15378"/>
        <dbReference type="ChEBI" id="CHEBI:57451"/>
        <dbReference type="ChEBI" id="CHEBI:57453"/>
        <dbReference type="ChEBI" id="CHEBI:57783"/>
        <dbReference type="ChEBI" id="CHEBI:58349"/>
        <dbReference type="EC" id="1.5.1.3"/>
    </reaction>
</comment>
<evidence type="ECO:0000259" key="9">
    <source>
        <dbReference type="PROSITE" id="PS51330"/>
    </source>
</evidence>
<dbReference type="CDD" id="cd00209">
    <property type="entry name" value="DHFR"/>
    <property type="match status" value="1"/>
</dbReference>
<dbReference type="PROSITE" id="PS51330">
    <property type="entry name" value="DHFR_2"/>
    <property type="match status" value="1"/>
</dbReference>
<evidence type="ECO:0000256" key="8">
    <source>
        <dbReference type="RuleBase" id="RU004474"/>
    </source>
</evidence>
<protein>
    <recommendedName>
        <fullName evidence="3 7">Dihydrofolate reductase</fullName>
        <ecNumber evidence="3 7">1.5.1.3</ecNumber>
    </recommendedName>
</protein>
<evidence type="ECO:0000256" key="5">
    <source>
        <dbReference type="ARBA" id="ARBA00022857"/>
    </source>
</evidence>
<dbReference type="PIRSF" id="PIRSF000194">
    <property type="entry name" value="DHFR"/>
    <property type="match status" value="1"/>
</dbReference>
<dbReference type="SUPFAM" id="SSF53597">
    <property type="entry name" value="Dihydrofolate reductase-like"/>
    <property type="match status" value="1"/>
</dbReference>
<dbReference type="EC" id="1.5.1.3" evidence="3 7"/>
<comment type="caution">
    <text evidence="10">The sequence shown here is derived from an EMBL/GenBank/DDBJ whole genome shotgun (WGS) entry which is preliminary data.</text>
</comment>
<evidence type="ECO:0000256" key="3">
    <source>
        <dbReference type="ARBA" id="ARBA00012856"/>
    </source>
</evidence>
<organism evidence="10 11">
    <name type="scientific">Bacillus carboniphilus</name>
    <dbReference type="NCBI Taxonomy" id="86663"/>
    <lineage>
        <taxon>Bacteria</taxon>
        <taxon>Bacillati</taxon>
        <taxon>Bacillota</taxon>
        <taxon>Bacilli</taxon>
        <taxon>Bacillales</taxon>
        <taxon>Bacillaceae</taxon>
        <taxon>Bacillus</taxon>
    </lineage>
</organism>
<evidence type="ECO:0000313" key="10">
    <source>
        <dbReference type="EMBL" id="GAA0348416.1"/>
    </source>
</evidence>
<comment type="pathway">
    <text evidence="1 7">Cofactor biosynthesis; tetrahydrofolate biosynthesis; 5,6,7,8-tetrahydrofolate from 7,8-dihydrofolate: step 1/1.</text>
</comment>
<dbReference type="PRINTS" id="PR00070">
    <property type="entry name" value="DHFR"/>
</dbReference>
<dbReference type="PANTHER" id="PTHR48069">
    <property type="entry name" value="DIHYDROFOLATE REDUCTASE"/>
    <property type="match status" value="1"/>
</dbReference>
<feature type="domain" description="DHFR" evidence="9">
    <location>
        <begin position="1"/>
        <end position="162"/>
    </location>
</feature>
<keyword evidence="4 7" id="KW-0554">One-carbon metabolism</keyword>
<accession>A0ABN0WWA0</accession>
<evidence type="ECO:0000256" key="6">
    <source>
        <dbReference type="ARBA" id="ARBA00023002"/>
    </source>
</evidence>
<evidence type="ECO:0000256" key="4">
    <source>
        <dbReference type="ARBA" id="ARBA00022563"/>
    </source>
</evidence>